<comment type="caution">
    <text evidence="2">The sequence shown here is derived from an EMBL/GenBank/DDBJ whole genome shotgun (WGS) entry which is preliminary data.</text>
</comment>
<dbReference type="OrthoDB" id="3687641at2759"/>
<accession>A0A8H6G3S6</accession>
<proteinExistence type="inferred from homology"/>
<dbReference type="Proteomes" id="UP000578531">
    <property type="component" value="Unassembled WGS sequence"/>
</dbReference>
<dbReference type="RefSeq" id="XP_037169139.1">
    <property type="nucleotide sequence ID" value="XM_037304344.1"/>
</dbReference>
<evidence type="ECO:0000256" key="1">
    <source>
        <dbReference type="ARBA" id="ARBA00035112"/>
    </source>
</evidence>
<dbReference type="PANTHER" id="PTHR33365">
    <property type="entry name" value="YALI0B05434P"/>
    <property type="match status" value="1"/>
</dbReference>
<dbReference type="InterPro" id="IPR021765">
    <property type="entry name" value="UstYa-like"/>
</dbReference>
<keyword evidence="3" id="KW-1185">Reference proteome</keyword>
<dbReference type="AlphaFoldDB" id="A0A8H6G3S6"/>
<evidence type="ECO:0000313" key="3">
    <source>
        <dbReference type="Proteomes" id="UP000578531"/>
    </source>
</evidence>
<dbReference type="PANTHER" id="PTHR33365:SF14">
    <property type="entry name" value="TAT PATHWAY SIGNAL SEQUENCE"/>
    <property type="match status" value="1"/>
</dbReference>
<reference evidence="2 3" key="1">
    <citation type="journal article" date="2020" name="Genomics">
        <title>Complete, high-quality genomes from long-read metagenomic sequencing of two wolf lichen thalli reveals enigmatic genome architecture.</title>
        <authorList>
            <person name="McKenzie S.K."/>
            <person name="Walston R.F."/>
            <person name="Allen J.L."/>
        </authorList>
    </citation>
    <scope>NUCLEOTIDE SEQUENCE [LARGE SCALE GENOMIC DNA]</scope>
    <source>
        <strain evidence="2">WasteWater2</strain>
    </source>
</reference>
<protein>
    <submittedName>
        <fullName evidence="2">Uncharacterized protein</fullName>
    </submittedName>
</protein>
<evidence type="ECO:0000313" key="2">
    <source>
        <dbReference type="EMBL" id="KAF6239864.1"/>
    </source>
</evidence>
<name>A0A8H6G3S6_9LECA</name>
<gene>
    <name evidence="2" type="ORF">HO173_002411</name>
</gene>
<sequence length="183" mass="20756">MANVFAITREDVIALGKHPEIPTRFPDGNWGTGFGAYVASLDVLHKLHCLNGVRKMTFAGCGEKKFLKKTHRTLWSIHLRHCIDVLAQDIVCHADANVLTYIWMDTQEHLFVDYSISRNGRNFDDTLSWKEEHKVDMDEFVKMEKSVGVRQVPAEDEYYAMYGSEGSDLFPGGVGYVPTKAEI</sequence>
<dbReference type="EMBL" id="JACCJC010000005">
    <property type="protein sequence ID" value="KAF6239864.1"/>
    <property type="molecule type" value="Genomic_DNA"/>
</dbReference>
<dbReference type="GeneID" id="59284084"/>
<dbReference type="GO" id="GO:0043386">
    <property type="term" value="P:mycotoxin biosynthetic process"/>
    <property type="evidence" value="ECO:0007669"/>
    <property type="project" value="InterPro"/>
</dbReference>
<dbReference type="Pfam" id="PF11807">
    <property type="entry name" value="UstYa"/>
    <property type="match status" value="1"/>
</dbReference>
<organism evidence="2 3">
    <name type="scientific">Letharia columbiana</name>
    <dbReference type="NCBI Taxonomy" id="112416"/>
    <lineage>
        <taxon>Eukaryota</taxon>
        <taxon>Fungi</taxon>
        <taxon>Dikarya</taxon>
        <taxon>Ascomycota</taxon>
        <taxon>Pezizomycotina</taxon>
        <taxon>Lecanoromycetes</taxon>
        <taxon>OSLEUM clade</taxon>
        <taxon>Lecanoromycetidae</taxon>
        <taxon>Lecanorales</taxon>
        <taxon>Lecanorineae</taxon>
        <taxon>Parmeliaceae</taxon>
        <taxon>Letharia</taxon>
    </lineage>
</organism>
<comment type="similarity">
    <text evidence="1">Belongs to the ustYa family.</text>
</comment>